<evidence type="ECO:0000256" key="4">
    <source>
        <dbReference type="ARBA" id="ARBA00022786"/>
    </source>
</evidence>
<organism evidence="8 9">
    <name type="scientific">Malus domestica</name>
    <name type="common">Apple</name>
    <name type="synonym">Pyrus malus</name>
    <dbReference type="NCBI Taxonomy" id="3750"/>
    <lineage>
        <taxon>Eukaryota</taxon>
        <taxon>Viridiplantae</taxon>
        <taxon>Streptophyta</taxon>
        <taxon>Embryophyta</taxon>
        <taxon>Tracheophyta</taxon>
        <taxon>Spermatophyta</taxon>
        <taxon>Magnoliopsida</taxon>
        <taxon>eudicotyledons</taxon>
        <taxon>Gunneridae</taxon>
        <taxon>Pentapetalae</taxon>
        <taxon>rosids</taxon>
        <taxon>fabids</taxon>
        <taxon>Rosales</taxon>
        <taxon>Rosaceae</taxon>
        <taxon>Amygdaloideae</taxon>
        <taxon>Maleae</taxon>
        <taxon>Malus</taxon>
    </lineage>
</organism>
<evidence type="ECO:0000313" key="9">
    <source>
        <dbReference type="Proteomes" id="UP000290289"/>
    </source>
</evidence>
<comment type="pathway">
    <text evidence="1">Protein modification; protein ubiquitination.</text>
</comment>
<dbReference type="Proteomes" id="UP000290289">
    <property type="component" value="Chromosome 6"/>
</dbReference>
<dbReference type="GO" id="GO:0008270">
    <property type="term" value="F:zinc ion binding"/>
    <property type="evidence" value="ECO:0007669"/>
    <property type="project" value="UniProtKB-KW"/>
</dbReference>
<reference evidence="8 9" key="1">
    <citation type="submission" date="2018-10" db="EMBL/GenBank/DDBJ databases">
        <title>A high-quality apple genome assembly.</title>
        <authorList>
            <person name="Hu J."/>
        </authorList>
    </citation>
    <scope>NUCLEOTIDE SEQUENCE [LARGE SCALE GENOMIC DNA]</scope>
    <source>
        <strain evidence="9">cv. HFTH1</strain>
        <tissue evidence="8">Young leaf</tissue>
    </source>
</reference>
<feature type="region of interest" description="Disordered" evidence="6">
    <location>
        <begin position="99"/>
        <end position="122"/>
    </location>
</feature>
<evidence type="ECO:0000256" key="2">
    <source>
        <dbReference type="ARBA" id="ARBA00022723"/>
    </source>
</evidence>
<proteinExistence type="predicted"/>
<evidence type="ECO:0000256" key="5">
    <source>
        <dbReference type="ARBA" id="ARBA00022833"/>
    </source>
</evidence>
<gene>
    <name evidence="8" type="ORF">DVH24_008363</name>
</gene>
<dbReference type="Gene3D" id="3.30.40.10">
    <property type="entry name" value="Zinc/RING finger domain, C3HC4 (zinc finger)"/>
    <property type="match status" value="1"/>
</dbReference>
<evidence type="ECO:0000313" key="8">
    <source>
        <dbReference type="EMBL" id="RXH95863.1"/>
    </source>
</evidence>
<keyword evidence="3" id="KW-0863">Zinc-finger</keyword>
<keyword evidence="5" id="KW-0862">Zinc</keyword>
<dbReference type="Pfam" id="PF12678">
    <property type="entry name" value="zf-rbx1"/>
    <property type="match status" value="1"/>
</dbReference>
<evidence type="ECO:0000256" key="6">
    <source>
        <dbReference type="SAM" id="MobiDB-lite"/>
    </source>
</evidence>
<dbReference type="SUPFAM" id="SSF57850">
    <property type="entry name" value="RING/U-box"/>
    <property type="match status" value="1"/>
</dbReference>
<dbReference type="EMBL" id="RDQH01000332">
    <property type="protein sequence ID" value="RXH95863.1"/>
    <property type="molecule type" value="Genomic_DNA"/>
</dbReference>
<evidence type="ECO:0000259" key="7">
    <source>
        <dbReference type="Pfam" id="PF12678"/>
    </source>
</evidence>
<evidence type="ECO:0000256" key="3">
    <source>
        <dbReference type="ARBA" id="ARBA00022771"/>
    </source>
</evidence>
<keyword evidence="9" id="KW-1185">Reference proteome</keyword>
<dbReference type="InterPro" id="IPR024766">
    <property type="entry name" value="Znf_RING_H2"/>
</dbReference>
<keyword evidence="4" id="KW-0833">Ubl conjugation pathway</keyword>
<dbReference type="InterPro" id="IPR013083">
    <property type="entry name" value="Znf_RING/FYVE/PHD"/>
</dbReference>
<name>A0A498JPS2_MALDO</name>
<evidence type="ECO:0000256" key="1">
    <source>
        <dbReference type="ARBA" id="ARBA00004906"/>
    </source>
</evidence>
<sequence>MPSDGNKEEEGDEDVIILCSTDVEQVILGGETERKFTQNLSRRTAHSTRFRRNKRGTEHLVPLRLVPSHVPNGTKSPPISINWSIGIARALNNIIGRAHSHRNGTNTHGVSKETQEAATSNAEETHRKQCNCGHVFHWECLDSWVDQGQATCPLSRAMLFPPAKSETSCGGNAWTTETVQP</sequence>
<dbReference type="AlphaFoldDB" id="A0A498JPS2"/>
<comment type="caution">
    <text evidence="8">The sequence shown here is derived from an EMBL/GenBank/DDBJ whole genome shotgun (WGS) entry which is preliminary data.</text>
</comment>
<feature type="domain" description="Zinc finger RING-H2-type" evidence="7">
    <location>
        <begin position="119"/>
        <end position="155"/>
    </location>
</feature>
<keyword evidence="2" id="KW-0479">Metal-binding</keyword>
<accession>A0A498JPS2</accession>
<protein>
    <recommendedName>
        <fullName evidence="7">Zinc finger RING-H2-type domain-containing protein</fullName>
    </recommendedName>
</protein>